<feature type="region of interest" description="Disordered" evidence="7">
    <location>
        <begin position="481"/>
        <end position="513"/>
    </location>
</feature>
<feature type="region of interest" description="Disordered" evidence="7">
    <location>
        <begin position="144"/>
        <end position="335"/>
    </location>
</feature>
<evidence type="ECO:0000313" key="9">
    <source>
        <dbReference type="EMBL" id="CAG2184962.1"/>
    </source>
</evidence>
<dbReference type="PANTHER" id="PTHR45984">
    <property type="entry name" value="RNA (RNA) POLYMERASE II ASSOCIATED PROTEIN HOMOLOG"/>
    <property type="match status" value="1"/>
</dbReference>
<evidence type="ECO:0000256" key="5">
    <source>
        <dbReference type="PROSITE-ProRule" id="PRU00339"/>
    </source>
</evidence>
<feature type="repeat" description="TPR" evidence="5">
    <location>
        <begin position="43"/>
        <end position="76"/>
    </location>
</feature>
<feature type="repeat" description="TPR" evidence="5">
    <location>
        <begin position="518"/>
        <end position="551"/>
    </location>
</feature>
<dbReference type="Pfam" id="PF13877">
    <property type="entry name" value="RPAP3_C"/>
    <property type="match status" value="1"/>
</dbReference>
<dbReference type="GO" id="GO:0005829">
    <property type="term" value="C:cytosol"/>
    <property type="evidence" value="ECO:0007669"/>
    <property type="project" value="TreeGrafter"/>
</dbReference>
<feature type="domain" description="RNA-polymerase II-associated protein 3-like C-terminal" evidence="8">
    <location>
        <begin position="759"/>
        <end position="850"/>
    </location>
</feature>
<evidence type="ECO:0000313" key="10">
    <source>
        <dbReference type="Proteomes" id="UP000683360"/>
    </source>
</evidence>
<dbReference type="SUPFAM" id="SSF48452">
    <property type="entry name" value="TPR-like"/>
    <property type="match status" value="3"/>
</dbReference>
<evidence type="ECO:0000259" key="8">
    <source>
        <dbReference type="Pfam" id="PF13877"/>
    </source>
</evidence>
<dbReference type="Gene3D" id="1.25.40.10">
    <property type="entry name" value="Tetratricopeptide repeat domain"/>
    <property type="match status" value="3"/>
</dbReference>
<feature type="region of interest" description="Disordered" evidence="7">
    <location>
        <begin position="643"/>
        <end position="752"/>
    </location>
</feature>
<dbReference type="Proteomes" id="UP000683360">
    <property type="component" value="Unassembled WGS sequence"/>
</dbReference>
<keyword evidence="3" id="KW-0677">Repeat</keyword>
<feature type="compositionally biased region" description="Polar residues" evidence="7">
    <location>
        <begin position="731"/>
        <end position="744"/>
    </location>
</feature>
<name>A0A8S3PMY7_MYTED</name>
<evidence type="ECO:0000256" key="7">
    <source>
        <dbReference type="SAM" id="MobiDB-lite"/>
    </source>
</evidence>
<feature type="compositionally biased region" description="Basic and acidic residues" evidence="7">
    <location>
        <begin position="155"/>
        <end position="164"/>
    </location>
</feature>
<dbReference type="InterPro" id="IPR011990">
    <property type="entry name" value="TPR-like_helical_dom_sf"/>
</dbReference>
<feature type="compositionally biased region" description="Basic and acidic residues" evidence="7">
    <location>
        <begin position="716"/>
        <end position="730"/>
    </location>
</feature>
<dbReference type="Pfam" id="PF13181">
    <property type="entry name" value="TPR_8"/>
    <property type="match status" value="2"/>
</dbReference>
<dbReference type="GO" id="GO:0005739">
    <property type="term" value="C:mitochondrion"/>
    <property type="evidence" value="ECO:0007669"/>
    <property type="project" value="TreeGrafter"/>
</dbReference>
<dbReference type="GO" id="GO:0031072">
    <property type="term" value="F:heat shock protein binding"/>
    <property type="evidence" value="ECO:0007669"/>
    <property type="project" value="TreeGrafter"/>
</dbReference>
<organism evidence="9 10">
    <name type="scientific">Mytilus edulis</name>
    <name type="common">Blue mussel</name>
    <dbReference type="NCBI Taxonomy" id="6550"/>
    <lineage>
        <taxon>Eukaryota</taxon>
        <taxon>Metazoa</taxon>
        <taxon>Spiralia</taxon>
        <taxon>Lophotrochozoa</taxon>
        <taxon>Mollusca</taxon>
        <taxon>Bivalvia</taxon>
        <taxon>Autobranchia</taxon>
        <taxon>Pteriomorphia</taxon>
        <taxon>Mytilida</taxon>
        <taxon>Mytiloidea</taxon>
        <taxon>Mytilidae</taxon>
        <taxon>Mytilinae</taxon>
        <taxon>Mytilus</taxon>
    </lineage>
</organism>
<feature type="repeat" description="TPR" evidence="5">
    <location>
        <begin position="77"/>
        <end position="110"/>
    </location>
</feature>
<keyword evidence="10" id="KW-1185">Reference proteome</keyword>
<evidence type="ECO:0000256" key="4">
    <source>
        <dbReference type="ARBA" id="ARBA00022803"/>
    </source>
</evidence>
<dbReference type="PANTHER" id="PTHR45984:SF1">
    <property type="entry name" value="SPAG1 AXONEMAL DYNEIN ASSEMBLY FACTOR"/>
    <property type="match status" value="1"/>
</dbReference>
<dbReference type="EMBL" id="CAJPWZ010000051">
    <property type="protein sequence ID" value="CAG2184962.1"/>
    <property type="molecule type" value="Genomic_DNA"/>
</dbReference>
<evidence type="ECO:0000256" key="2">
    <source>
        <dbReference type="ARBA" id="ARBA00022490"/>
    </source>
</evidence>
<dbReference type="InterPro" id="IPR025986">
    <property type="entry name" value="RPAP3-like_C"/>
</dbReference>
<keyword evidence="4 5" id="KW-0802">TPR repeat</keyword>
<feature type="compositionally biased region" description="Low complexity" evidence="7">
    <location>
        <begin position="676"/>
        <end position="685"/>
    </location>
</feature>
<evidence type="ECO:0000256" key="3">
    <source>
        <dbReference type="ARBA" id="ARBA00022737"/>
    </source>
</evidence>
<comment type="subcellular location">
    <subcellularLocation>
        <location evidence="1">Cytoplasm</location>
    </subcellularLocation>
</comment>
<feature type="compositionally biased region" description="Polar residues" evidence="7">
    <location>
        <begin position="481"/>
        <end position="504"/>
    </location>
</feature>
<evidence type="ECO:0000256" key="6">
    <source>
        <dbReference type="SAM" id="Coils"/>
    </source>
</evidence>
<dbReference type="InterPro" id="IPR019734">
    <property type="entry name" value="TPR_rpt"/>
</dbReference>
<dbReference type="OrthoDB" id="2942533at2759"/>
<sequence length="881" mass="99057">MTDEEKIMRAGKEKDKGNEAFRAGDYEESIAYYTRSIKLHSTAASYNNRAIAHLKISGWTNAAEDCNRVLDLEPDNIKALLRRGTAYKGIKEFSKSLQDYKQVLKLEPENKRAQDLIEDLAIEEGKHEEEKRKRKEKGRRMVIEEVDEESDDEIVVDKTPKEGQKIVNGHSDGGQKPKTPEIIKEKSDNKKPVDSEKSIKSESKQDVNKHGKVVENGHNKNKESTSLKNNDKNIWKEEDIVETSAVSETNKSQNESRLPKNTRQGSNTQTENTLDFPLTQTESTADSSESKSEMGETKEKEKGKESSNSGENSNSETVKTEETNGHVITERPKFVQGPLSKGVAELRESGNTFFRAGQYGDAILKYNVAIQKMEKEKTDQRVNISLIYSNRAACYLKTGDCPHAIRDCTTALDLVPHSIKPLLRRANAYEILERCSKHLIEVDGSKWREKLPRVSSVQSWEIPEIIDSSVPITASSQPIKTSVTSSASSQPINNSVPSSSQSVKTTEKVKDKSQEEKFEEFKTEGNSYVQKGEYQKAVPCYTKCIEILPKKVVSFTNRSLCYLKLQKPTEAEIDCTTALSLDKDNVKALFRRAQARKMLKTHKASLEDLNQLLKVDPKNTAAKKEMDLVKALWREELNSLKKEMGKPAENKPRKRIVIEETDSESEEEVSKDQPKLSKSTSSSTKVDTKSSTKIDTSSSTKEQKKPQETKSQGTKTDSEKLKEKQKDKKSTLPSSGTKSSTIKPTSFGLPQSVPKLEKATPYEFITAWNSLKQSTDLQPYADLLRQIPPTELPKVISNKLDGGMLSKIAKCVAEKFTGEDDLSTSYQILMNVSKVPRFETIAMFMSKEEKKDIETVLKKVECAGDMARKEDISQLRKKCSL</sequence>
<dbReference type="InterPro" id="IPR051982">
    <property type="entry name" value="CiliaryAsmbly_MitoImport"/>
</dbReference>
<dbReference type="Pfam" id="PF13432">
    <property type="entry name" value="TPR_16"/>
    <property type="match status" value="1"/>
</dbReference>
<reference evidence="9" key="1">
    <citation type="submission" date="2021-03" db="EMBL/GenBank/DDBJ databases">
        <authorList>
            <person name="Bekaert M."/>
        </authorList>
    </citation>
    <scope>NUCLEOTIDE SEQUENCE</scope>
</reference>
<feature type="coiled-coil region" evidence="6">
    <location>
        <begin position="592"/>
        <end position="643"/>
    </location>
</feature>
<dbReference type="PROSITE" id="PS50005">
    <property type="entry name" value="TPR"/>
    <property type="match status" value="3"/>
</dbReference>
<feature type="compositionally biased region" description="Acidic residues" evidence="7">
    <location>
        <begin position="144"/>
        <end position="154"/>
    </location>
</feature>
<protein>
    <submittedName>
        <fullName evidence="9">SPAG1</fullName>
    </submittedName>
</protein>
<proteinExistence type="predicted"/>
<dbReference type="SMART" id="SM00028">
    <property type="entry name" value="TPR"/>
    <property type="match status" value="8"/>
</dbReference>
<dbReference type="AlphaFoldDB" id="A0A8S3PMY7"/>
<feature type="compositionally biased region" description="Basic and acidic residues" evidence="7">
    <location>
        <begin position="173"/>
        <end position="238"/>
    </location>
</feature>
<feature type="compositionally biased region" description="Basic and acidic residues" evidence="7">
    <location>
        <begin position="318"/>
        <end position="333"/>
    </location>
</feature>
<keyword evidence="6" id="KW-0175">Coiled coil</keyword>
<feature type="compositionally biased region" description="Basic and acidic residues" evidence="7">
    <location>
        <begin position="288"/>
        <end position="305"/>
    </location>
</feature>
<dbReference type="GO" id="GO:0006626">
    <property type="term" value="P:protein targeting to mitochondrion"/>
    <property type="evidence" value="ECO:0007669"/>
    <property type="project" value="TreeGrafter"/>
</dbReference>
<keyword evidence="2" id="KW-0963">Cytoplasm</keyword>
<feature type="compositionally biased region" description="Low complexity" evidence="7">
    <location>
        <begin position="306"/>
        <end position="316"/>
    </location>
</feature>
<gene>
    <name evidence="9" type="ORF">MEDL_590</name>
</gene>
<comment type="caution">
    <text evidence="9">The sequence shown here is derived from an EMBL/GenBank/DDBJ whole genome shotgun (WGS) entry which is preliminary data.</text>
</comment>
<evidence type="ECO:0000256" key="1">
    <source>
        <dbReference type="ARBA" id="ARBA00004496"/>
    </source>
</evidence>
<feature type="compositionally biased region" description="Polar residues" evidence="7">
    <location>
        <begin position="244"/>
        <end position="286"/>
    </location>
</feature>
<accession>A0A8S3PMY7</accession>